<dbReference type="InterPro" id="IPR011993">
    <property type="entry name" value="PH-like_dom_sf"/>
</dbReference>
<dbReference type="Gene3D" id="2.30.29.30">
    <property type="entry name" value="Pleckstrin-homology domain (PH domain)/Phosphotyrosine-binding domain (PTB)"/>
    <property type="match status" value="1"/>
</dbReference>
<dbReference type="Proteomes" id="UP001174909">
    <property type="component" value="Unassembled WGS sequence"/>
</dbReference>
<dbReference type="InterPro" id="IPR055251">
    <property type="entry name" value="SOS1_NGEF_PH"/>
</dbReference>
<dbReference type="AlphaFoldDB" id="A0AA35W620"/>
<evidence type="ECO:0000313" key="2">
    <source>
        <dbReference type="EMBL" id="CAI8008664.1"/>
    </source>
</evidence>
<evidence type="ECO:0000259" key="1">
    <source>
        <dbReference type="Pfam" id="PF22697"/>
    </source>
</evidence>
<dbReference type="SUPFAM" id="SSF50729">
    <property type="entry name" value="PH domain-like"/>
    <property type="match status" value="1"/>
</dbReference>
<name>A0AA35W620_GEOBA</name>
<dbReference type="EMBL" id="CASHTH010000885">
    <property type="protein sequence ID" value="CAI8008664.1"/>
    <property type="molecule type" value="Genomic_DNA"/>
</dbReference>
<sequence>MTMACTAQLVHRACARVGERNICACAHKLIGFACRHLATCTLSAVIDRQPRVRVQLARLLQRGPTRRQNRDAIRYTSLLGQPTAVLEEGLRAVERVLAETNNAIHLSHLQNFEEHQDTVRKLYFQGSFQVSETKFTIKAEKERHVFVFDTAVVFARKICLEQAEFKYEFKSKIALSSGQQLW</sequence>
<proteinExistence type="predicted"/>
<gene>
    <name evidence="2" type="ORF">GBAR_LOCUS5927</name>
</gene>
<comment type="caution">
    <text evidence="2">The sequence shown here is derived from an EMBL/GenBank/DDBJ whole genome shotgun (WGS) entry which is preliminary data.</text>
</comment>
<accession>A0AA35W620</accession>
<feature type="domain" description="SOS1/NGEF-like PH" evidence="1">
    <location>
        <begin position="119"/>
        <end position="176"/>
    </location>
</feature>
<organism evidence="2 3">
    <name type="scientific">Geodia barretti</name>
    <name type="common">Barrett's horny sponge</name>
    <dbReference type="NCBI Taxonomy" id="519541"/>
    <lineage>
        <taxon>Eukaryota</taxon>
        <taxon>Metazoa</taxon>
        <taxon>Porifera</taxon>
        <taxon>Demospongiae</taxon>
        <taxon>Heteroscleromorpha</taxon>
        <taxon>Tetractinellida</taxon>
        <taxon>Astrophorina</taxon>
        <taxon>Geodiidae</taxon>
        <taxon>Geodia</taxon>
    </lineage>
</organism>
<reference evidence="2" key="1">
    <citation type="submission" date="2023-03" db="EMBL/GenBank/DDBJ databases">
        <authorList>
            <person name="Steffen K."/>
            <person name="Cardenas P."/>
        </authorList>
    </citation>
    <scope>NUCLEOTIDE SEQUENCE</scope>
</reference>
<dbReference type="Pfam" id="PF22697">
    <property type="entry name" value="SOS1_NGEF_PH"/>
    <property type="match status" value="1"/>
</dbReference>
<protein>
    <submittedName>
        <fullName evidence="2">Kalirin</fullName>
    </submittedName>
</protein>
<evidence type="ECO:0000313" key="3">
    <source>
        <dbReference type="Proteomes" id="UP001174909"/>
    </source>
</evidence>
<keyword evidence="3" id="KW-1185">Reference proteome</keyword>